<dbReference type="Proteomes" id="UP000294200">
    <property type="component" value="Unassembled WGS sequence"/>
</dbReference>
<sequence length="71" mass="8009">MESLADRGAVANYLQQRDGNDFGFMRINLLGQQHAVDWIRRTATAARQRHIEVMRINSGSAAHANLHGHQQ</sequence>
<gene>
    <name evidence="1" type="ORF">BZM27_08960</name>
</gene>
<proteinExistence type="predicted"/>
<protein>
    <submittedName>
        <fullName evidence="1">Uncharacterized protein</fullName>
    </submittedName>
</protein>
<keyword evidence="2" id="KW-1185">Reference proteome</keyword>
<reference evidence="1 2" key="1">
    <citation type="submission" date="2017-02" db="EMBL/GenBank/DDBJ databases">
        <title>Paraburkholderia sophoroidis sp. nov. and Paraburkholderia steynii sp. nov. rhizobial symbionts of the fynbos legume Hypocalyptus sophoroides.</title>
        <authorList>
            <person name="Steenkamp E.T."/>
            <person name="Beukes C.W."/>
            <person name="Van Zyl E."/>
            <person name="Avontuur J."/>
            <person name="Chan W.Y."/>
            <person name="Hassen A."/>
            <person name="Palmer M."/>
            <person name="Mthombeni L."/>
            <person name="Phalane F."/>
            <person name="Sereme K."/>
            <person name="Venter S.N."/>
        </authorList>
    </citation>
    <scope>NUCLEOTIDE SEQUENCE [LARGE SCALE GENOMIC DNA]</scope>
    <source>
        <strain evidence="1 2">HC1.1ba</strain>
    </source>
</reference>
<name>A0A4R0XHW0_9BURK</name>
<comment type="caution">
    <text evidence="1">The sequence shown here is derived from an EMBL/GenBank/DDBJ whole genome shotgun (WGS) entry which is preliminary data.</text>
</comment>
<dbReference type="AlphaFoldDB" id="A0A4R0XHW0"/>
<dbReference type="EMBL" id="MWML01000023">
    <property type="protein sequence ID" value="TCG08882.1"/>
    <property type="molecule type" value="Genomic_DNA"/>
</dbReference>
<organism evidence="1 2">
    <name type="scientific">Paraburkholderia steynii</name>
    <dbReference type="NCBI Taxonomy" id="1245441"/>
    <lineage>
        <taxon>Bacteria</taxon>
        <taxon>Pseudomonadati</taxon>
        <taxon>Pseudomonadota</taxon>
        <taxon>Betaproteobacteria</taxon>
        <taxon>Burkholderiales</taxon>
        <taxon>Burkholderiaceae</taxon>
        <taxon>Paraburkholderia</taxon>
    </lineage>
</organism>
<evidence type="ECO:0000313" key="2">
    <source>
        <dbReference type="Proteomes" id="UP000294200"/>
    </source>
</evidence>
<evidence type="ECO:0000313" key="1">
    <source>
        <dbReference type="EMBL" id="TCG08882.1"/>
    </source>
</evidence>
<accession>A0A4R0XHW0</accession>